<name>A0A9E6ZS83_9FLAO</name>
<gene>
    <name evidence="3" type="ORF">MQE35_02535</name>
</gene>
<dbReference type="EMBL" id="CP094358">
    <property type="protein sequence ID" value="UOB19520.1"/>
    <property type="molecule type" value="Genomic_DNA"/>
</dbReference>
<accession>A0A9E6ZS83</accession>
<protein>
    <submittedName>
        <fullName evidence="3">DUF349 domain-containing protein</fullName>
    </submittedName>
</protein>
<feature type="compositionally biased region" description="Basic and acidic residues" evidence="2">
    <location>
        <begin position="1"/>
        <end position="38"/>
    </location>
</feature>
<dbReference type="RefSeq" id="WP_255846141.1">
    <property type="nucleotide sequence ID" value="NZ_CP094358.1"/>
</dbReference>
<dbReference type="AlphaFoldDB" id="A0A9E6ZS83"/>
<sequence length="641" mass="76522">MSEEKKDNLQEAEGKEKEILEVQKEEDGKTNSEHEHTQNPDSENEDPLNEIDESNAEDAEDEGHKDRHEIPMPDYHAMNMEKLVAELEKLLKNEKVQAVKTHVDNIKHEFDLKYSELVEQKKEDFLNEGGNEIDFKYTSPLKIRFNKIYSEYKDKRNTYYKNLERTLKENLAIRLDIIEELKGLINVEENINDTYRHFKEIQDKWRNAGPIPRMSYNDVWRTYHHHVEIFYDFLDLNKDLRDLDFKHNLEEKEKIVSQAENLANESDINKAFRELQILHKVWKEDIGPVAREYREDIWNRFSEATKAIHQKRQEYFKNIDKVYEKNLEVKEEIISKINEISVKTVNSHGGWQKLIKEVEELREAFFNAGKVPYKVNEATWSSFKEAVRKFNRNKNAFYKNLKKEQHTNLEKKMELVKLAESLKDSEDWEKTTPIMKKIQSDWKNIGHVPRKYSDKIWEDFKSACNHYFDKLHAQKNHANKQEYEALDKKKEFLDNLKSFELSGNTDNDLEVVKNFISEWKSIGRVPFNKRNIESKFNKIIDALFKKLDVDKQEAELIKYENKLEQLANSDNDSLIDNERIFIRRKIEEVKSEIRQLENNLQFINADKNNPIVKEVRKNIDEHKKSLDVWKAKLKEVKNLNN</sequence>
<dbReference type="KEGG" id="fbm:MQE35_02535"/>
<feature type="compositionally biased region" description="Basic and acidic residues" evidence="2">
    <location>
        <begin position="62"/>
        <end position="71"/>
    </location>
</feature>
<evidence type="ECO:0000256" key="2">
    <source>
        <dbReference type="SAM" id="MobiDB-lite"/>
    </source>
</evidence>
<dbReference type="InterPro" id="IPR007139">
    <property type="entry name" value="DUF349"/>
</dbReference>
<evidence type="ECO:0000256" key="1">
    <source>
        <dbReference type="SAM" id="Coils"/>
    </source>
</evidence>
<evidence type="ECO:0000313" key="3">
    <source>
        <dbReference type="EMBL" id="UOB19520.1"/>
    </source>
</evidence>
<organism evidence="3 4">
    <name type="scientific">Abyssalbus ytuae</name>
    <dbReference type="NCBI Taxonomy" id="2926907"/>
    <lineage>
        <taxon>Bacteria</taxon>
        <taxon>Pseudomonadati</taxon>
        <taxon>Bacteroidota</taxon>
        <taxon>Flavobacteriia</taxon>
        <taxon>Flavobacteriales</taxon>
        <taxon>Flavobacteriaceae</taxon>
        <taxon>Abyssalbus</taxon>
    </lineage>
</organism>
<keyword evidence="1" id="KW-0175">Coiled coil</keyword>
<feature type="compositionally biased region" description="Acidic residues" evidence="2">
    <location>
        <begin position="42"/>
        <end position="61"/>
    </location>
</feature>
<feature type="coiled-coil region" evidence="1">
    <location>
        <begin position="549"/>
        <end position="639"/>
    </location>
</feature>
<reference evidence="3" key="1">
    <citation type="submission" date="2022-03" db="EMBL/GenBank/DDBJ databases">
        <title>Description of Abyssus ytuae gen. nov., sp. nov., a novel member of the family Flavobacteriaceae isolated from the sediment of Mariana Trench.</title>
        <authorList>
            <person name="Zhang J."/>
            <person name="Xu X."/>
        </authorList>
    </citation>
    <scope>NUCLEOTIDE SEQUENCE</scope>
    <source>
        <strain evidence="3">MT3330</strain>
    </source>
</reference>
<feature type="region of interest" description="Disordered" evidence="2">
    <location>
        <begin position="1"/>
        <end position="71"/>
    </location>
</feature>
<keyword evidence="4" id="KW-1185">Reference proteome</keyword>
<dbReference type="Pfam" id="PF03993">
    <property type="entry name" value="DUF349"/>
    <property type="match status" value="5"/>
</dbReference>
<proteinExistence type="predicted"/>
<evidence type="ECO:0000313" key="4">
    <source>
        <dbReference type="Proteomes" id="UP000831290"/>
    </source>
</evidence>
<dbReference type="Proteomes" id="UP000831290">
    <property type="component" value="Chromosome"/>
</dbReference>